<evidence type="ECO:0000313" key="6">
    <source>
        <dbReference type="Proteomes" id="UP000799536"/>
    </source>
</evidence>
<reference evidence="5" key="1">
    <citation type="journal article" date="2020" name="Stud. Mycol.">
        <title>101 Dothideomycetes genomes: a test case for predicting lifestyles and emergence of pathogens.</title>
        <authorList>
            <person name="Haridas S."/>
            <person name="Albert R."/>
            <person name="Binder M."/>
            <person name="Bloem J."/>
            <person name="Labutti K."/>
            <person name="Salamov A."/>
            <person name="Andreopoulos B."/>
            <person name="Baker S."/>
            <person name="Barry K."/>
            <person name="Bills G."/>
            <person name="Bluhm B."/>
            <person name="Cannon C."/>
            <person name="Castanera R."/>
            <person name="Culley D."/>
            <person name="Daum C."/>
            <person name="Ezra D."/>
            <person name="Gonzalez J."/>
            <person name="Henrissat B."/>
            <person name="Kuo A."/>
            <person name="Liang C."/>
            <person name="Lipzen A."/>
            <person name="Lutzoni F."/>
            <person name="Magnuson J."/>
            <person name="Mondo S."/>
            <person name="Nolan M."/>
            <person name="Ohm R."/>
            <person name="Pangilinan J."/>
            <person name="Park H.-J."/>
            <person name="Ramirez L."/>
            <person name="Alfaro M."/>
            <person name="Sun H."/>
            <person name="Tritt A."/>
            <person name="Yoshinaga Y."/>
            <person name="Zwiers L.-H."/>
            <person name="Turgeon B."/>
            <person name="Goodwin S."/>
            <person name="Spatafora J."/>
            <person name="Crous P."/>
            <person name="Grigoriev I."/>
        </authorList>
    </citation>
    <scope>NUCLEOTIDE SEQUENCE</scope>
    <source>
        <strain evidence="5">ATCC 74209</strain>
    </source>
</reference>
<keyword evidence="6" id="KW-1185">Reference proteome</keyword>
<evidence type="ECO:0000256" key="1">
    <source>
        <dbReference type="ARBA" id="ARBA00006885"/>
    </source>
</evidence>
<dbReference type="Pfam" id="PF03364">
    <property type="entry name" value="Polyketide_cyc"/>
    <property type="match status" value="1"/>
</dbReference>
<evidence type="ECO:0000259" key="4">
    <source>
        <dbReference type="Pfam" id="PF03364"/>
    </source>
</evidence>
<dbReference type="CDD" id="cd07813">
    <property type="entry name" value="COQ10p_like"/>
    <property type="match status" value="1"/>
</dbReference>
<comment type="similarity">
    <text evidence="1">Belongs to the COQ10 family.</text>
</comment>
<organism evidence="5 6">
    <name type="scientific">Delitschia confertaspora ATCC 74209</name>
    <dbReference type="NCBI Taxonomy" id="1513339"/>
    <lineage>
        <taxon>Eukaryota</taxon>
        <taxon>Fungi</taxon>
        <taxon>Dikarya</taxon>
        <taxon>Ascomycota</taxon>
        <taxon>Pezizomycotina</taxon>
        <taxon>Dothideomycetes</taxon>
        <taxon>Pleosporomycetidae</taxon>
        <taxon>Pleosporales</taxon>
        <taxon>Delitschiaceae</taxon>
        <taxon>Delitschia</taxon>
    </lineage>
</organism>
<protein>
    <recommendedName>
        <fullName evidence="4">Coenzyme Q-binding protein COQ10 START domain-containing protein</fullName>
    </recommendedName>
</protein>
<feature type="domain" description="Coenzyme Q-binding protein COQ10 START" evidence="4">
    <location>
        <begin position="56"/>
        <end position="223"/>
    </location>
</feature>
<dbReference type="GO" id="GO:0005739">
    <property type="term" value="C:mitochondrion"/>
    <property type="evidence" value="ECO:0007669"/>
    <property type="project" value="TreeGrafter"/>
</dbReference>
<dbReference type="Proteomes" id="UP000799536">
    <property type="component" value="Unassembled WGS sequence"/>
</dbReference>
<dbReference type="EMBL" id="ML994201">
    <property type="protein sequence ID" value="KAF2197768.1"/>
    <property type="molecule type" value="Genomic_DNA"/>
</dbReference>
<dbReference type="GO" id="GO:0048039">
    <property type="term" value="F:ubiquinone binding"/>
    <property type="evidence" value="ECO:0007669"/>
    <property type="project" value="InterPro"/>
</dbReference>
<sequence>MATKTLLRLTTTALRPSLLPKPLSPHQRRNFLSNFPNVPFLGDSTPQILTATRTLPYPSVPIYNIISDVSSYDTFLPYCESSTVTKWSSPDRIHGLRWPSEATLAIGFKGITEEFTSRVYCVPGRVVEAVSGETGTSLRGEDIAHYGDTHSLSGKEKEEGGGLLKHLLTRWTVQPTTRTGGGQGKEQTVVDLSIEFAFANPLYTTLSAGAAPKVAEMMIRAFEERVRVVLERDQRWKGDEKGIESGYKIR</sequence>
<evidence type="ECO:0000313" key="5">
    <source>
        <dbReference type="EMBL" id="KAF2197768.1"/>
    </source>
</evidence>
<proteinExistence type="inferred from homology"/>
<name>A0A9P4MS83_9PLEO</name>
<dbReference type="Gene3D" id="3.30.530.20">
    <property type="match status" value="1"/>
</dbReference>
<dbReference type="InterPro" id="IPR044996">
    <property type="entry name" value="COQ10-like"/>
</dbReference>
<gene>
    <name evidence="5" type="ORF">GQ43DRAFT_443966</name>
</gene>
<dbReference type="OrthoDB" id="292693at2759"/>
<dbReference type="SUPFAM" id="SSF55961">
    <property type="entry name" value="Bet v1-like"/>
    <property type="match status" value="1"/>
</dbReference>
<dbReference type="InterPro" id="IPR023393">
    <property type="entry name" value="START-like_dom_sf"/>
</dbReference>
<comment type="caution">
    <text evidence="5">The sequence shown here is derived from an EMBL/GenBank/DDBJ whole genome shotgun (WGS) entry which is preliminary data.</text>
</comment>
<dbReference type="PANTHER" id="PTHR12901:SF10">
    <property type="entry name" value="COENZYME Q-BINDING PROTEIN COQ10, MITOCHONDRIAL"/>
    <property type="match status" value="1"/>
</dbReference>
<comment type="function">
    <text evidence="3">Required for the function of coenzyme Q in the respiratory chain. May serve as a chaperone or may be involved in the transport of Q6 from its site of synthesis to the catalytic sites of the respiratory complexes.</text>
</comment>
<dbReference type="AlphaFoldDB" id="A0A9P4MS83"/>
<evidence type="ECO:0000256" key="2">
    <source>
        <dbReference type="ARBA" id="ARBA00011814"/>
    </source>
</evidence>
<evidence type="ECO:0000256" key="3">
    <source>
        <dbReference type="ARBA" id="ARBA00024947"/>
    </source>
</evidence>
<accession>A0A9P4MS83</accession>
<dbReference type="InterPro" id="IPR005031">
    <property type="entry name" value="COQ10_START"/>
</dbReference>
<dbReference type="PANTHER" id="PTHR12901">
    <property type="entry name" value="SPERM PROTEIN HOMOLOG"/>
    <property type="match status" value="1"/>
</dbReference>
<dbReference type="GO" id="GO:0045333">
    <property type="term" value="P:cellular respiration"/>
    <property type="evidence" value="ECO:0007669"/>
    <property type="project" value="InterPro"/>
</dbReference>
<comment type="subunit">
    <text evidence="2">Interacts with coenzyme Q.</text>
</comment>